<feature type="signal peptide" evidence="14">
    <location>
        <begin position="1"/>
        <end position="22"/>
    </location>
</feature>
<dbReference type="InterPro" id="IPR013784">
    <property type="entry name" value="Carb-bd-like_fold"/>
</dbReference>
<reference evidence="17 18" key="1">
    <citation type="submission" date="2022-12" db="EMBL/GenBank/DDBJ databases">
        <title>Hymenobacter canadensis sp. nov. isolated from lake water of the Cambridge Bay, Canada.</title>
        <authorList>
            <person name="Kim W.H."/>
            <person name="Lee Y.M."/>
        </authorList>
    </citation>
    <scope>NUCLEOTIDE SEQUENCE [LARGE SCALE GENOMIC DNA]</scope>
    <source>
        <strain evidence="17 18">PAMC 29467</strain>
    </source>
</reference>
<keyword evidence="18" id="KW-1185">Reference proteome</keyword>
<evidence type="ECO:0000256" key="8">
    <source>
        <dbReference type="ARBA" id="ARBA00023065"/>
    </source>
</evidence>
<keyword evidence="17" id="KW-0675">Receptor</keyword>
<dbReference type="InterPro" id="IPR037066">
    <property type="entry name" value="Plug_dom_sf"/>
</dbReference>
<keyword evidence="8" id="KW-0406">Ion transport</keyword>
<evidence type="ECO:0000256" key="5">
    <source>
        <dbReference type="ARBA" id="ARBA00022692"/>
    </source>
</evidence>
<evidence type="ECO:0000256" key="11">
    <source>
        <dbReference type="ARBA" id="ARBA00023237"/>
    </source>
</evidence>
<dbReference type="RefSeq" id="WP_269559508.1">
    <property type="nucleotide sequence ID" value="NZ_CP114767.1"/>
</dbReference>
<feature type="domain" description="TonB-dependent receptor-like beta-barrel" evidence="15">
    <location>
        <begin position="351"/>
        <end position="796"/>
    </location>
</feature>
<keyword evidence="2 12" id="KW-0813">Transport</keyword>
<dbReference type="Proteomes" id="UP001211005">
    <property type="component" value="Chromosome"/>
</dbReference>
<keyword evidence="10 12" id="KW-0472">Membrane</keyword>
<keyword evidence="3 12" id="KW-1134">Transmembrane beta strand</keyword>
<evidence type="ECO:0000256" key="1">
    <source>
        <dbReference type="ARBA" id="ARBA00004571"/>
    </source>
</evidence>
<evidence type="ECO:0000256" key="3">
    <source>
        <dbReference type="ARBA" id="ARBA00022452"/>
    </source>
</evidence>
<dbReference type="Pfam" id="PF13715">
    <property type="entry name" value="CarbopepD_reg_2"/>
    <property type="match status" value="1"/>
</dbReference>
<evidence type="ECO:0000259" key="16">
    <source>
        <dbReference type="Pfam" id="PF07715"/>
    </source>
</evidence>
<dbReference type="CDD" id="cd01347">
    <property type="entry name" value="ligand_gated_channel"/>
    <property type="match status" value="1"/>
</dbReference>
<dbReference type="InterPro" id="IPR039426">
    <property type="entry name" value="TonB-dep_rcpt-like"/>
</dbReference>
<evidence type="ECO:0000256" key="13">
    <source>
        <dbReference type="RuleBase" id="RU003357"/>
    </source>
</evidence>
<keyword evidence="5 12" id="KW-0812">Transmembrane</keyword>
<dbReference type="InterPro" id="IPR000531">
    <property type="entry name" value="Beta-barrel_TonB"/>
</dbReference>
<dbReference type="SUPFAM" id="SSF56935">
    <property type="entry name" value="Porins"/>
    <property type="match status" value="1"/>
</dbReference>
<keyword evidence="9 13" id="KW-0798">TonB box</keyword>
<dbReference type="Gene3D" id="2.170.130.10">
    <property type="entry name" value="TonB-dependent receptor, plug domain"/>
    <property type="match status" value="1"/>
</dbReference>
<keyword evidence="7" id="KW-0408">Iron</keyword>
<evidence type="ECO:0000256" key="6">
    <source>
        <dbReference type="ARBA" id="ARBA00022729"/>
    </source>
</evidence>
<dbReference type="Pfam" id="PF00593">
    <property type="entry name" value="TonB_dep_Rec_b-barrel"/>
    <property type="match status" value="1"/>
</dbReference>
<evidence type="ECO:0000256" key="10">
    <source>
        <dbReference type="ARBA" id="ARBA00023136"/>
    </source>
</evidence>
<evidence type="ECO:0000313" key="18">
    <source>
        <dbReference type="Proteomes" id="UP001211005"/>
    </source>
</evidence>
<keyword evidence="6 14" id="KW-0732">Signal</keyword>
<evidence type="ECO:0000256" key="9">
    <source>
        <dbReference type="ARBA" id="ARBA00023077"/>
    </source>
</evidence>
<dbReference type="InterPro" id="IPR036942">
    <property type="entry name" value="Beta-barrel_TonB_sf"/>
</dbReference>
<gene>
    <name evidence="17" type="ORF">O3303_16665</name>
</gene>
<evidence type="ECO:0000256" key="12">
    <source>
        <dbReference type="PROSITE-ProRule" id="PRU01360"/>
    </source>
</evidence>
<dbReference type="Gene3D" id="2.40.170.20">
    <property type="entry name" value="TonB-dependent receptor, beta-barrel domain"/>
    <property type="match status" value="1"/>
</dbReference>
<comment type="similarity">
    <text evidence="12 13">Belongs to the TonB-dependent receptor family.</text>
</comment>
<dbReference type="PROSITE" id="PS52016">
    <property type="entry name" value="TONB_DEPENDENT_REC_3"/>
    <property type="match status" value="1"/>
</dbReference>
<organism evidence="17 18">
    <name type="scientific">Hymenobacter canadensis</name>
    <dbReference type="NCBI Taxonomy" id="2999067"/>
    <lineage>
        <taxon>Bacteria</taxon>
        <taxon>Pseudomonadati</taxon>
        <taxon>Bacteroidota</taxon>
        <taxon>Cytophagia</taxon>
        <taxon>Cytophagales</taxon>
        <taxon>Hymenobacteraceae</taxon>
        <taxon>Hymenobacter</taxon>
    </lineage>
</organism>
<evidence type="ECO:0000256" key="7">
    <source>
        <dbReference type="ARBA" id="ARBA00023004"/>
    </source>
</evidence>
<evidence type="ECO:0000259" key="15">
    <source>
        <dbReference type="Pfam" id="PF00593"/>
    </source>
</evidence>
<name>A0ABY7LPS1_9BACT</name>
<dbReference type="SUPFAM" id="SSF49452">
    <property type="entry name" value="Starch-binding domain-like"/>
    <property type="match status" value="1"/>
</dbReference>
<dbReference type="PANTHER" id="PTHR32552">
    <property type="entry name" value="FERRICHROME IRON RECEPTOR-RELATED"/>
    <property type="match status" value="1"/>
</dbReference>
<dbReference type="InterPro" id="IPR012910">
    <property type="entry name" value="Plug_dom"/>
</dbReference>
<comment type="subcellular location">
    <subcellularLocation>
        <location evidence="1 12">Cell outer membrane</location>
        <topology evidence="1 12">Multi-pass membrane protein</topology>
    </subcellularLocation>
</comment>
<evidence type="ECO:0000256" key="2">
    <source>
        <dbReference type="ARBA" id="ARBA00022448"/>
    </source>
</evidence>
<dbReference type="Pfam" id="PF07715">
    <property type="entry name" value="Plug"/>
    <property type="match status" value="1"/>
</dbReference>
<dbReference type="Gene3D" id="2.60.40.1120">
    <property type="entry name" value="Carboxypeptidase-like, regulatory domain"/>
    <property type="match status" value="1"/>
</dbReference>
<sequence>MLHLRLLGLTSTLLTCSLVAQAQQTAAIRGRVTTADGSPAEAVTVGLKSRGQGTITNSQGEFVLERVRPGQYTLVVSAIGLKGEEKTVTVTAGQTTSVDFTLTESAQQLQEVVVSGSRTNKFARKQSEYVSKMPLSNLENPQVYATVGKELLTEQLVFTADDATRNVPGLQRMWEATGRAGDGGSYYNLRGFITQGQLRNGVAGGVTSSIDAANLEKLEVIKGPSATLFGSALTSYGGLINRVTKKAYDRFGGEVAYSAGSFGLQRLSADVNTPLDKQKKVLLRLNTAGQYERNFQNRGYQGFDKSLAIAPTLTYKPTERLTINLDAELYRTQNVGKQLIFFYFPTSALQATRPQELGLDYRQSYLGNGLSLNSRSSNYFTQVNYQLAPGFTSSTNFTHSRSFSDGFGAYFYVTPIADSLSSGDPTHLGSTNFLSRADQSTRDSRAFTTEVQQLFNGDFQVAGLRNRVVLGLDYLNVDNQQLFFGSTFGAPVALGLGSQAYTDFNGRALAAQYAAGPPQFTYPLTTQLTTYSAFASDVLNLTEQLSVLAAVRVDRFENEGGLVGGAVQPFKQTAVSPKFGVVYQPVKDKVSVFANYQNSFRSPGSYRAYNTAALPDSTEQRTARLEQANQWEGGVKLDAFAGKLTTTLSYYAIRVDNLLRTDPRLEAAAKFAQTQDGTQRSQGLELNVVANPFEGFNAVAGFSYNDSKLTRAEEGVNGRRPATAGSPYLANLWLSYRLPAGPVQGLGLGVGGNYASDNRIVNTGTNVFTLPSYTVLNASVFYDQPRFRISAKVDNLTNQQYWIGYSTMNAQKVRSVAGSVAYKF</sequence>
<keyword evidence="4" id="KW-0410">Iron transport</keyword>
<evidence type="ECO:0000256" key="4">
    <source>
        <dbReference type="ARBA" id="ARBA00022496"/>
    </source>
</evidence>
<keyword evidence="11 12" id="KW-0998">Cell outer membrane</keyword>
<evidence type="ECO:0000313" key="17">
    <source>
        <dbReference type="EMBL" id="WBA41437.1"/>
    </source>
</evidence>
<feature type="chain" id="PRO_5045819064" evidence="14">
    <location>
        <begin position="23"/>
        <end position="824"/>
    </location>
</feature>
<dbReference type="EMBL" id="CP114767">
    <property type="protein sequence ID" value="WBA41437.1"/>
    <property type="molecule type" value="Genomic_DNA"/>
</dbReference>
<protein>
    <submittedName>
        <fullName evidence="17">TonB-dependent receptor</fullName>
    </submittedName>
</protein>
<feature type="domain" description="TonB-dependent receptor plug" evidence="16">
    <location>
        <begin position="139"/>
        <end position="232"/>
    </location>
</feature>
<accession>A0ABY7LPS1</accession>
<evidence type="ECO:0000256" key="14">
    <source>
        <dbReference type="SAM" id="SignalP"/>
    </source>
</evidence>
<dbReference type="PANTHER" id="PTHR32552:SF68">
    <property type="entry name" value="FERRICHROME OUTER MEMBRANE TRANSPORTER_PHAGE RECEPTOR"/>
    <property type="match status" value="1"/>
</dbReference>
<proteinExistence type="inferred from homology"/>